<dbReference type="InterPro" id="IPR013826">
    <property type="entry name" value="Topo_IA_cen_sub3"/>
</dbReference>
<accession>A0AA43XIU6</accession>
<dbReference type="Pfam" id="PF01131">
    <property type="entry name" value="Topoisom_bac"/>
    <property type="match status" value="1"/>
</dbReference>
<keyword evidence="7 10" id="KW-0799">Topoisomerase</keyword>
<dbReference type="CDD" id="cd00186">
    <property type="entry name" value="TOP1Ac"/>
    <property type="match status" value="1"/>
</dbReference>
<dbReference type="AlphaFoldDB" id="A0AA43XIU6"/>
<dbReference type="SMART" id="SM00437">
    <property type="entry name" value="TOP1Ac"/>
    <property type="match status" value="1"/>
</dbReference>
<evidence type="ECO:0000256" key="4">
    <source>
        <dbReference type="ARBA" id="ARBA00022771"/>
    </source>
</evidence>
<sequence length="690" mass="78461">MAKSLVIVESPAKAKTIKKFLGRNYTIEASVGHVIDLPKSKLGVNIEEDFEPEYITIRGKGPVLKELRKQAKKASKVFLATDPDREGEAISWHLARALSREQSNIKRIEFNEITKTAVKKAIKEPREIDENLVNAQQARRVLDRLVGYKISPLLWQKIRKGLSAGRVQSVASKMIKEREEEIKAFTPEEYWSIEGEFQNKDKKKFPAKYVKDPEGNKELKNEASVTKVLKVLEKEDFLVKSVKKGQKRRSPQKPFTTSSLQQEASNKMGFSTKKTMSLAQQLYEGIDVKGHGTVGLVTYIRTDSTRISPEAQENIKNFVQQEYGEKYLEKGKAKDAPQKKGAQDAHEAIRPTDITLTPSTVKPSLKRDQFRLYKMIWERAVASLMAKAVFDTIAVELEAKGYIFKGSGSILNFDGFMKVYSFSSTSEDTFLPILEEGETVKLLELDPKQHFTQPPPRYTEATLVKTMEELGIGRPSTYSPTISTILARGYVDKDGRYLVPTELGVLVTETLDEFFSDIIDVNFTADMEQKLDKVEEGDVEWKSIIKDFYESFEKMMKDAEEHMKEIEVVEKSGEVCEKCGGEMLIKYGRYGKFLACENYPDCKNTKPIVDKIGVTCPKCKEGDVIKRKSKKGRLFYGCDQYPNCDFISWNPPAKDPCPKCGEIMVYKKTKKEERIECTNKECKHKIVTSE</sequence>
<dbReference type="GO" id="GO:0003917">
    <property type="term" value="F:DNA topoisomerase type I (single strand cut, ATP-independent) activity"/>
    <property type="evidence" value="ECO:0007669"/>
    <property type="project" value="UniProtKB-UniRule"/>
</dbReference>
<feature type="site" description="Interaction with DNA" evidence="10">
    <location>
        <position position="139"/>
    </location>
</feature>
<dbReference type="Proteomes" id="UP000449710">
    <property type="component" value="Unassembled WGS sequence"/>
</dbReference>
<evidence type="ECO:0000313" key="14">
    <source>
        <dbReference type="EMBL" id="NBG87557.1"/>
    </source>
</evidence>
<dbReference type="InterPro" id="IPR003601">
    <property type="entry name" value="Topo_IA_2"/>
</dbReference>
<dbReference type="SMART" id="SM00436">
    <property type="entry name" value="TOP1Bc"/>
    <property type="match status" value="1"/>
</dbReference>
<organism evidence="14 15">
    <name type="scientific">Isachenkonia alkalipeptolytica</name>
    <dbReference type="NCBI Taxonomy" id="2565777"/>
    <lineage>
        <taxon>Bacteria</taxon>
        <taxon>Bacillati</taxon>
        <taxon>Bacillota</taxon>
        <taxon>Clostridia</taxon>
        <taxon>Eubacteriales</taxon>
        <taxon>Clostridiaceae</taxon>
        <taxon>Isachenkonia</taxon>
    </lineage>
</organism>
<reference evidence="14 15" key="1">
    <citation type="submission" date="2019-04" db="EMBL/GenBank/DDBJ databases">
        <title>Isachenkonia alkalipeptolytica gen. nov. sp. nov. a new anaerobic, alkiliphilic organothrophic bacterium capable to reduce synthesized ferrihydrite isolated from a soda lake.</title>
        <authorList>
            <person name="Toshchakov S.V."/>
            <person name="Zavarzina D.G."/>
            <person name="Zhilina T.N."/>
            <person name="Kostrikina N.A."/>
            <person name="Kublanov I.V."/>
        </authorList>
    </citation>
    <scope>NUCLEOTIDE SEQUENCE [LARGE SCALE GENOMIC DNA]</scope>
    <source>
        <strain evidence="14 15">Z-1701</strain>
    </source>
</reference>
<evidence type="ECO:0000256" key="10">
    <source>
        <dbReference type="HAMAP-Rule" id="MF_00952"/>
    </source>
</evidence>
<name>A0AA43XIU6_9CLOT</name>
<keyword evidence="3" id="KW-0479">Metal-binding</keyword>
<keyword evidence="9 10" id="KW-0413">Isomerase</keyword>
<feature type="domain" description="Topo IA-type catalytic" evidence="13">
    <location>
        <begin position="129"/>
        <end position="556"/>
    </location>
</feature>
<dbReference type="GO" id="GO:0005694">
    <property type="term" value="C:chromosome"/>
    <property type="evidence" value="ECO:0007669"/>
    <property type="project" value="InterPro"/>
</dbReference>
<feature type="site" description="Interaction with DNA" evidence="10">
    <location>
        <position position="140"/>
    </location>
</feature>
<feature type="site" description="Interaction with DNA" evidence="10">
    <location>
        <position position="148"/>
    </location>
</feature>
<evidence type="ECO:0000256" key="2">
    <source>
        <dbReference type="ARBA" id="ARBA00009446"/>
    </source>
</evidence>
<dbReference type="InterPro" id="IPR028612">
    <property type="entry name" value="Topoisom_1_IA"/>
</dbReference>
<feature type="site" description="Interaction with DNA" evidence="10">
    <location>
        <position position="155"/>
    </location>
</feature>
<dbReference type="InterPro" id="IPR034149">
    <property type="entry name" value="TOPRIM_TopoI"/>
</dbReference>
<dbReference type="InterPro" id="IPR023406">
    <property type="entry name" value="Topo_IA_AS"/>
</dbReference>
<proteinExistence type="inferred from homology"/>
<keyword evidence="5" id="KW-0862">Zinc</keyword>
<feature type="domain" description="Toprim" evidence="12">
    <location>
        <begin position="3"/>
        <end position="113"/>
    </location>
</feature>
<dbReference type="PANTHER" id="PTHR42785:SF1">
    <property type="entry name" value="DNA TOPOISOMERASE"/>
    <property type="match status" value="1"/>
</dbReference>
<dbReference type="RefSeq" id="WP_160719088.1">
    <property type="nucleotide sequence ID" value="NZ_SUMG01000003.1"/>
</dbReference>
<evidence type="ECO:0000259" key="12">
    <source>
        <dbReference type="PROSITE" id="PS50880"/>
    </source>
</evidence>
<dbReference type="PROSITE" id="PS00396">
    <property type="entry name" value="TOPO_IA_1"/>
    <property type="match status" value="1"/>
</dbReference>
<dbReference type="GO" id="GO:0003677">
    <property type="term" value="F:DNA binding"/>
    <property type="evidence" value="ECO:0007669"/>
    <property type="project" value="UniProtKB-KW"/>
</dbReference>
<dbReference type="InterPro" id="IPR005733">
    <property type="entry name" value="TopoI_bac-type"/>
</dbReference>
<keyword evidence="4" id="KW-0863">Zinc-finger</keyword>
<dbReference type="SUPFAM" id="SSF57783">
    <property type="entry name" value="Zinc beta-ribbon"/>
    <property type="match status" value="1"/>
</dbReference>
<dbReference type="PANTHER" id="PTHR42785">
    <property type="entry name" value="DNA TOPOISOMERASE, TYPE IA, CORE"/>
    <property type="match status" value="1"/>
</dbReference>
<comment type="caution">
    <text evidence="14">The sequence shown here is derived from an EMBL/GenBank/DDBJ whole genome shotgun (WGS) entry which is preliminary data.</text>
</comment>
<dbReference type="Gene3D" id="1.10.290.10">
    <property type="entry name" value="Topoisomerase I, domain 4"/>
    <property type="match status" value="1"/>
</dbReference>
<dbReference type="EC" id="5.6.2.1" evidence="10"/>
<dbReference type="PROSITE" id="PS50880">
    <property type="entry name" value="TOPRIM"/>
    <property type="match status" value="1"/>
</dbReference>
<comment type="subunit">
    <text evidence="10">Monomer.</text>
</comment>
<dbReference type="InterPro" id="IPR006171">
    <property type="entry name" value="TOPRIM_dom"/>
</dbReference>
<feature type="region of interest" description="Interaction with DNA" evidence="10">
    <location>
        <begin position="163"/>
        <end position="168"/>
    </location>
</feature>
<evidence type="ECO:0000313" key="15">
    <source>
        <dbReference type="Proteomes" id="UP000449710"/>
    </source>
</evidence>
<feature type="site" description="Interaction with DNA" evidence="10">
    <location>
        <position position="143"/>
    </location>
</feature>
<dbReference type="InterPro" id="IPR013498">
    <property type="entry name" value="Topo_IA_Znf"/>
</dbReference>
<feature type="compositionally biased region" description="Polar residues" evidence="11">
    <location>
        <begin position="253"/>
        <end position="267"/>
    </location>
</feature>
<evidence type="ECO:0000259" key="13">
    <source>
        <dbReference type="PROSITE" id="PS52039"/>
    </source>
</evidence>
<dbReference type="Pfam" id="PF01751">
    <property type="entry name" value="Toprim"/>
    <property type="match status" value="1"/>
</dbReference>
<evidence type="ECO:0000256" key="6">
    <source>
        <dbReference type="ARBA" id="ARBA00022842"/>
    </source>
</evidence>
<dbReference type="InterPro" id="IPR023405">
    <property type="entry name" value="Topo_IA_core_domain"/>
</dbReference>
<dbReference type="InterPro" id="IPR013824">
    <property type="entry name" value="Topo_IA_cen_sub1"/>
</dbReference>
<dbReference type="SMART" id="SM00493">
    <property type="entry name" value="TOPRIM"/>
    <property type="match status" value="1"/>
</dbReference>
<feature type="region of interest" description="Disordered" evidence="11">
    <location>
        <begin position="243"/>
        <end position="267"/>
    </location>
</feature>
<dbReference type="InterPro" id="IPR013825">
    <property type="entry name" value="Topo_IA_cen_sub2"/>
</dbReference>
<dbReference type="InterPro" id="IPR000380">
    <property type="entry name" value="Topo_IA"/>
</dbReference>
<feature type="site" description="Interaction with DNA" evidence="10">
    <location>
        <position position="488"/>
    </location>
</feature>
<evidence type="ECO:0000256" key="9">
    <source>
        <dbReference type="ARBA" id="ARBA00023235"/>
    </source>
</evidence>
<evidence type="ECO:0000256" key="8">
    <source>
        <dbReference type="ARBA" id="ARBA00023125"/>
    </source>
</evidence>
<dbReference type="CDD" id="cd03363">
    <property type="entry name" value="TOPRIM_TopoIA_TopoI"/>
    <property type="match status" value="1"/>
</dbReference>
<protein>
    <recommendedName>
        <fullName evidence="10">DNA topoisomerase 1</fullName>
        <ecNumber evidence="10">5.6.2.1</ecNumber>
    </recommendedName>
    <alternativeName>
        <fullName evidence="10">DNA topoisomerase I</fullName>
    </alternativeName>
</protein>
<feature type="active site" description="O-(5'-phospho-DNA)-tyrosine intermediate" evidence="10">
    <location>
        <position position="299"/>
    </location>
</feature>
<feature type="site" description="Interaction with DNA" evidence="10">
    <location>
        <position position="301"/>
    </location>
</feature>
<evidence type="ECO:0000256" key="3">
    <source>
        <dbReference type="ARBA" id="ARBA00022723"/>
    </source>
</evidence>
<dbReference type="Gene3D" id="1.10.460.10">
    <property type="entry name" value="Topoisomerase I, domain 2"/>
    <property type="match status" value="1"/>
</dbReference>
<dbReference type="EMBL" id="SUMG01000003">
    <property type="protein sequence ID" value="NBG87557.1"/>
    <property type="molecule type" value="Genomic_DNA"/>
</dbReference>
<dbReference type="Gene3D" id="3.30.65.10">
    <property type="entry name" value="Bacterial Topoisomerase I, domain 1"/>
    <property type="match status" value="2"/>
</dbReference>
<keyword evidence="6" id="KW-0460">Magnesium</keyword>
<dbReference type="PRINTS" id="PR00417">
    <property type="entry name" value="PRTPISMRASEI"/>
</dbReference>
<dbReference type="NCBIfam" id="TIGR01051">
    <property type="entry name" value="topA_bact"/>
    <property type="match status" value="1"/>
</dbReference>
<dbReference type="GO" id="GO:0008270">
    <property type="term" value="F:zinc ion binding"/>
    <property type="evidence" value="ECO:0007669"/>
    <property type="project" value="UniProtKB-KW"/>
</dbReference>
<gene>
    <name evidence="10 14" type="primary">topA</name>
    <name evidence="14" type="ORF">ISALK_03500</name>
</gene>
<dbReference type="Gene3D" id="2.70.20.10">
    <property type="entry name" value="Topoisomerase I, domain 3"/>
    <property type="match status" value="1"/>
</dbReference>
<dbReference type="PROSITE" id="PS52039">
    <property type="entry name" value="TOPO_IA_2"/>
    <property type="match status" value="1"/>
</dbReference>
<dbReference type="InterPro" id="IPR013497">
    <property type="entry name" value="Topo_IA_cen"/>
</dbReference>
<feature type="site" description="Interaction with DNA" evidence="10">
    <location>
        <position position="33"/>
    </location>
</feature>
<evidence type="ECO:0000256" key="1">
    <source>
        <dbReference type="ARBA" id="ARBA00000213"/>
    </source>
</evidence>
<dbReference type="GO" id="GO:0006265">
    <property type="term" value="P:DNA topological change"/>
    <property type="evidence" value="ECO:0007669"/>
    <property type="project" value="UniProtKB-UniRule"/>
</dbReference>
<dbReference type="HAMAP" id="MF_00952">
    <property type="entry name" value="Topoisom_1_prok"/>
    <property type="match status" value="1"/>
</dbReference>
<evidence type="ECO:0000256" key="11">
    <source>
        <dbReference type="SAM" id="MobiDB-lite"/>
    </source>
</evidence>
<keyword evidence="15" id="KW-1185">Reference proteome</keyword>
<comment type="catalytic activity">
    <reaction evidence="1 10">
        <text>ATP-independent breakage of single-stranded DNA, followed by passage and rejoining.</text>
        <dbReference type="EC" id="5.6.2.1"/>
    </reaction>
</comment>
<dbReference type="SUPFAM" id="SSF56712">
    <property type="entry name" value="Prokaryotic type I DNA topoisomerase"/>
    <property type="match status" value="1"/>
</dbReference>
<evidence type="ECO:0000256" key="7">
    <source>
        <dbReference type="ARBA" id="ARBA00023029"/>
    </source>
</evidence>
<dbReference type="Pfam" id="PF01396">
    <property type="entry name" value="Zn_ribbon_Top1"/>
    <property type="match status" value="3"/>
</dbReference>
<comment type="function">
    <text evidence="10">Releases the supercoiling and torsional tension of DNA, which is introduced during the DNA replication and transcription, by transiently cleaving and rejoining one strand of the DNA duplex. Introduces a single-strand break via transesterification at a target site in duplex DNA. The scissile phosphodiester is attacked by the catalytic tyrosine of the enzyme, resulting in the formation of a DNA-(5'-phosphotyrosyl)-enzyme intermediate and the expulsion of a 3'-OH DNA strand. The free DNA strand then undergoes passage around the unbroken strand, thus removing DNA supercoils. Finally, in the religation step, the DNA 3'-OH attacks the covalent intermediate to expel the active-site tyrosine and restore the DNA phosphodiester backbone.</text>
</comment>
<dbReference type="Gene3D" id="3.40.50.140">
    <property type="match status" value="1"/>
</dbReference>
<comment type="similarity">
    <text evidence="2 10">Belongs to the type IA topoisomerase family.</text>
</comment>
<dbReference type="InterPro" id="IPR003602">
    <property type="entry name" value="Topo_IA_DNA-bd_dom"/>
</dbReference>
<evidence type="ECO:0000256" key="5">
    <source>
        <dbReference type="ARBA" id="ARBA00022833"/>
    </source>
</evidence>
<keyword evidence="8 10" id="KW-0238">DNA-binding</keyword>